<feature type="binding site" evidence="36">
    <location>
        <position position="103"/>
    </location>
    <ligand>
        <name>Cu(2+)</name>
        <dbReference type="ChEBI" id="CHEBI:29036"/>
        <label>1</label>
        <note>catalytic</note>
    </ligand>
</feature>
<dbReference type="Gene3D" id="2.120.10.30">
    <property type="entry name" value="TolB, C-terminal domain"/>
    <property type="match status" value="1"/>
</dbReference>
<evidence type="ECO:0000256" key="32">
    <source>
        <dbReference type="ARBA" id="ARBA00052318"/>
    </source>
</evidence>
<feature type="disulfide bond" evidence="37">
    <location>
        <begin position="289"/>
        <end position="311"/>
    </location>
</feature>
<dbReference type="EMBL" id="AAGW02043723">
    <property type="status" value="NOT_ANNOTATED_CDS"/>
    <property type="molecule type" value="Genomic_DNA"/>
</dbReference>
<dbReference type="Pfam" id="PF01082">
    <property type="entry name" value="Cu2_monooxygen"/>
    <property type="match status" value="1"/>
</dbReference>
<evidence type="ECO:0000256" key="10">
    <source>
        <dbReference type="ARBA" id="ARBA00022896"/>
    </source>
</evidence>
<organism evidence="44 45">
    <name type="scientific">Oryctolagus cuniculus</name>
    <name type="common">Rabbit</name>
    <dbReference type="NCBI Taxonomy" id="9986"/>
    <lineage>
        <taxon>Eukaryota</taxon>
        <taxon>Metazoa</taxon>
        <taxon>Chordata</taxon>
        <taxon>Craniata</taxon>
        <taxon>Vertebrata</taxon>
        <taxon>Euteleostomi</taxon>
        <taxon>Mammalia</taxon>
        <taxon>Eutheria</taxon>
        <taxon>Euarchontoglires</taxon>
        <taxon>Glires</taxon>
        <taxon>Lagomorpha</taxon>
        <taxon>Leporidae</taxon>
        <taxon>Oryctolagus</taxon>
    </lineage>
</organism>
<reference evidence="44" key="3">
    <citation type="submission" date="2025-09" db="UniProtKB">
        <authorList>
            <consortium name="Ensembl"/>
        </authorList>
    </citation>
    <scope>IDENTIFICATION</scope>
    <source>
        <strain evidence="44">Thorbecke</strain>
    </source>
</reference>
<evidence type="ECO:0000256" key="24">
    <source>
        <dbReference type="ARBA" id="ARBA00050546"/>
    </source>
</evidence>
<evidence type="ECO:0000256" key="18">
    <source>
        <dbReference type="ARBA" id="ARBA00023239"/>
    </source>
</evidence>
<comment type="catalytic activity">
    <reaction evidence="25">
        <text>N-tetradecanoyl-(2S)-hydroxyglycine = tetradecamide + glyoxylate</text>
        <dbReference type="Rhea" id="RHEA:58632"/>
        <dbReference type="ChEBI" id="CHEBI:36655"/>
        <dbReference type="ChEBI" id="CHEBI:137125"/>
        <dbReference type="ChEBI" id="CHEBI:142694"/>
    </reaction>
</comment>
<feature type="glycosylation site" description="N-linked (GlcNAc...) asparagine" evidence="38">
    <location>
        <position position="764"/>
    </location>
</feature>
<evidence type="ECO:0000256" key="33">
    <source>
        <dbReference type="ARBA" id="ARBA00052836"/>
    </source>
</evidence>
<comment type="catalytic activity">
    <reaction evidence="29">
        <text>N-dodecanoylglycine + 2 L-ascorbate + O2 = N-dodecanoyl-(2S)-hydroxyglycine + 2 monodehydro-L-ascorbate radical + H2O</text>
        <dbReference type="Rhea" id="RHEA:58540"/>
        <dbReference type="ChEBI" id="CHEBI:15377"/>
        <dbReference type="ChEBI" id="CHEBI:15379"/>
        <dbReference type="ChEBI" id="CHEBI:38290"/>
        <dbReference type="ChEBI" id="CHEBI:59513"/>
        <dbReference type="ChEBI" id="CHEBI:142678"/>
        <dbReference type="ChEBI" id="CHEBI:142693"/>
    </reaction>
</comment>
<dbReference type="GO" id="GO:0001519">
    <property type="term" value="P:peptide amidation"/>
    <property type="evidence" value="ECO:0007669"/>
    <property type="project" value="UniProtKB-ARBA"/>
</dbReference>
<dbReference type="Ensembl" id="ENSOCUT00000056122.1">
    <property type="protein sequence ID" value="ENSOCUP00000027522.1"/>
    <property type="gene ID" value="ENSOCUG00000001598.4"/>
</dbReference>
<dbReference type="PANTHER" id="PTHR10680">
    <property type="entry name" value="PEPTIDYL-GLYCINE ALPHA-AMIDATING MONOOXYGENASE"/>
    <property type="match status" value="1"/>
</dbReference>
<evidence type="ECO:0000256" key="40">
    <source>
        <dbReference type="SAM" id="MobiDB-lite"/>
    </source>
</evidence>
<keyword evidence="10" id="KW-0847">Vitamin C</keyword>
<dbReference type="InterPro" id="IPR024548">
    <property type="entry name" value="Cu2_monoox_C"/>
</dbReference>
<dbReference type="FunFam" id="2.60.120.310:FF:000001">
    <property type="entry name" value="peptidyl-glycine alpha-amidating monooxygenase isoform X1"/>
    <property type="match status" value="1"/>
</dbReference>
<dbReference type="GO" id="GO:0004598">
    <property type="term" value="F:peptidylamidoglycolate lyase activity"/>
    <property type="evidence" value="ECO:0007669"/>
    <property type="project" value="UniProtKB-EC"/>
</dbReference>
<evidence type="ECO:0000256" key="1">
    <source>
        <dbReference type="ARBA" id="ARBA00000686"/>
    </source>
</evidence>
<dbReference type="EMBL" id="AAGW02043719">
    <property type="status" value="NOT_ANNOTATED_CDS"/>
    <property type="molecule type" value="Genomic_DNA"/>
</dbReference>
<evidence type="ECO:0000256" key="22">
    <source>
        <dbReference type="ARBA" id="ARBA00050178"/>
    </source>
</evidence>
<dbReference type="Proteomes" id="UP000001811">
    <property type="component" value="Chromosome 11"/>
</dbReference>
<keyword evidence="20" id="KW-0968">Cytoplasmic vesicle</keyword>
<evidence type="ECO:0000256" key="15">
    <source>
        <dbReference type="ARBA" id="ARBA00023136"/>
    </source>
</evidence>
<keyword evidence="13 36" id="KW-0186">Copper</keyword>
<sequence length="907" mass="100862">MAGRARSLLLLVLVAHGSCLGFRSPLSVFKRFKEPTRSFSNECLGTTRPVIPIDSSDFALDIRMPGVTPKQSDTYFCMSMRLPVDEEAFVIDFKPRASMDTVHHMLLFGCNMPSSTGSYWFCDEGTCTDKANILYAWARNAPPTRLPKGVGFRVGGETGSKYFVLQVHYGDISAFRDNHKDCSGVSIHLTRQPQPLIAGMYLMMSVDTVIPAGEKVVNSDISCHYKKYPMHVFAYRVHTHHLGKVVSGYRLRNGQWTLIGRQSPQLPQAFYPVEHPVDVSFGDILAARCVFTGEGRTEATHIGGTSSDEMCNLYIMYYMEAKHAVSFMTCTQNVAPDMFRTIPPEANIPIPVKSDMVMMHGHHKETENKDKTALLQQPKREEEQVLDQGDFYSLLSKLLGEREDVVHVHKYNPTEKAEPESDLVAEIANVVQKKDLGGAEARASAEREERGNAILIRDRIHKFHRLEPTLRPAESRVFSLQQPLPAEGAREQENTGDFHMEEALDWPGVYLLPGQVSGVALDLMNNLVIFHRGDHVWDGNSFDNEFVYQQRGLGPIEEDTILVVDPNNAAILHSSGKNLFYLPHGLSVDTDGNYWVTDVALHQVFKLDPNSKEGPLLTLGRSMQPGSDQNHFCQPTDVAVDPGTGAIYVSDGYCNSRIVQFSPSGKFITQWGEETSGSNPKPGQFSVPHSLALVPHLGQLCVADRENGRVQCFNTDTKEFVREIKHAAFGRNVFAISYIPGLLFAVNGKPYFGEQEPVQGFVMNFSSGEIIDVFKPVRKRFDMPHDIVASEDGTVYVGDAQTKTVWKFTLTEKMEHRSVKKAGLEAHDVKDSEHKLEASSGRVLGRLRGKGSGGLNLGNFFASRKGYSRKGFDRLSTEGSDQEKDEDEGSESEEEYSAPVPAPAPSS</sequence>
<comment type="subcellular location">
    <subcellularLocation>
        <location evidence="2">Cytoplasmic vesicle</location>
        <location evidence="2">Secretory vesicle membrane</location>
        <topology evidence="2">Single-pass membrane protein</topology>
    </subcellularLocation>
</comment>
<dbReference type="GO" id="GO:0031418">
    <property type="term" value="F:L-ascorbic acid binding"/>
    <property type="evidence" value="ECO:0007669"/>
    <property type="project" value="UniProtKB-KW"/>
</dbReference>
<dbReference type="GO" id="GO:0005507">
    <property type="term" value="F:copper ion binding"/>
    <property type="evidence" value="ECO:0007669"/>
    <property type="project" value="InterPro"/>
</dbReference>
<comment type="similarity">
    <text evidence="3">In the C-terminal section; belongs to the peptidyl-alpha-hydroxyglycine alpha-amidating lyase family.</text>
</comment>
<keyword evidence="12" id="KW-0560">Oxidoreductase</keyword>
<feature type="compositionally biased region" description="Acidic residues" evidence="40">
    <location>
        <begin position="883"/>
        <end position="896"/>
    </location>
</feature>
<dbReference type="Pfam" id="PF01436">
    <property type="entry name" value="NHL"/>
    <property type="match status" value="3"/>
</dbReference>
<evidence type="ECO:0000256" key="4">
    <source>
        <dbReference type="ARBA" id="ARBA00010263"/>
    </source>
</evidence>
<keyword evidence="16 37" id="KW-1015">Disulfide bond</keyword>
<evidence type="ECO:0000256" key="11">
    <source>
        <dbReference type="ARBA" id="ARBA00022989"/>
    </source>
</evidence>
<feature type="repeat" description="NHL" evidence="39">
    <location>
        <begin position="569"/>
        <end position="610"/>
    </location>
</feature>
<keyword evidence="8" id="KW-0677">Repeat</keyword>
<dbReference type="InterPro" id="IPR000323">
    <property type="entry name" value="Cu2_ascorb_mOase_N"/>
</dbReference>
<evidence type="ECO:0000256" key="9">
    <source>
        <dbReference type="ARBA" id="ARBA00022833"/>
    </source>
</evidence>
<comment type="catalytic activity">
    <reaction evidence="24">
        <text>N-(9Z,12Z,15Z)-octadecatrienoylglycine + 2 L-ascorbate + O2 = N-(9Z,12Z,15Z)-octadecatrienoyl-(2S)-hydroxyglycine + 2 monodehydro-L-ascorbate radical + H2O</text>
        <dbReference type="Rhea" id="RHEA:58548"/>
        <dbReference type="ChEBI" id="CHEBI:15377"/>
        <dbReference type="ChEBI" id="CHEBI:15379"/>
        <dbReference type="ChEBI" id="CHEBI:38290"/>
        <dbReference type="ChEBI" id="CHEBI:59513"/>
        <dbReference type="ChEBI" id="CHEBI:142679"/>
        <dbReference type="ChEBI" id="CHEBI:142697"/>
    </reaction>
</comment>
<feature type="disulfide bond" evidence="37">
    <location>
        <begin position="633"/>
        <end position="654"/>
    </location>
</feature>
<dbReference type="InterPro" id="IPR000720">
    <property type="entry name" value="PHM/PAL"/>
</dbReference>
<feature type="disulfide bond" evidence="37">
    <location>
        <begin position="701"/>
        <end position="712"/>
    </location>
</feature>
<dbReference type="PROSITE" id="PS00085">
    <property type="entry name" value="CU2_MONOOXYGENASE_2"/>
    <property type="match status" value="1"/>
</dbReference>
<feature type="binding site" evidence="36">
    <location>
        <position position="584"/>
    </location>
    <ligand>
        <name>Zn(2+)</name>
        <dbReference type="ChEBI" id="CHEBI:29105"/>
        <note>catalytic</note>
    </ligand>
</feature>
<dbReference type="Bgee" id="ENSOCUG00000001598">
    <property type="expression patterns" value="Expressed in heart and 15 other cell types or tissues"/>
</dbReference>
<feature type="binding site" evidence="36">
    <location>
        <position position="310"/>
    </location>
    <ligand>
        <name>Cu(2+)</name>
        <dbReference type="ChEBI" id="CHEBI:29036"/>
        <label>1</label>
        <note>catalytic</note>
    </ligand>
</feature>
<comment type="catalytic activity">
    <reaction evidence="23">
        <text>N-tetradecanoylglycine + 2 L-ascorbate + O2 = N-tetradecanoyl-(2S)-hydroxyglycine + 2 monodehydro-L-ascorbate radical + H2O</text>
        <dbReference type="Rhea" id="RHEA:58544"/>
        <dbReference type="ChEBI" id="CHEBI:15377"/>
        <dbReference type="ChEBI" id="CHEBI:15379"/>
        <dbReference type="ChEBI" id="CHEBI:38290"/>
        <dbReference type="ChEBI" id="CHEBI:59513"/>
        <dbReference type="ChEBI" id="CHEBI:86500"/>
        <dbReference type="ChEBI" id="CHEBI:142694"/>
    </reaction>
</comment>
<dbReference type="InterPro" id="IPR001258">
    <property type="entry name" value="NHL_repeat"/>
</dbReference>
<evidence type="ECO:0000256" key="29">
    <source>
        <dbReference type="ARBA" id="ARBA00051621"/>
    </source>
</evidence>
<dbReference type="EMBL" id="AAGW02043721">
    <property type="status" value="NOT_ANNOTATED_CDS"/>
    <property type="molecule type" value="Genomic_DNA"/>
</dbReference>
<comment type="catalytic activity">
    <reaction evidence="21">
        <text>a [peptide]-C-terminal glycine + 2 L-ascorbate + O2 = a [peptide]-C-terminal (2S)-2-hydroxyglycine + 2 monodehydro-L-ascorbate radical + H2O</text>
        <dbReference type="Rhea" id="RHEA:21452"/>
        <dbReference type="Rhea" id="RHEA-COMP:13486"/>
        <dbReference type="Rhea" id="RHEA-COMP:15321"/>
        <dbReference type="ChEBI" id="CHEBI:15377"/>
        <dbReference type="ChEBI" id="CHEBI:15379"/>
        <dbReference type="ChEBI" id="CHEBI:38290"/>
        <dbReference type="ChEBI" id="CHEBI:59513"/>
        <dbReference type="ChEBI" id="CHEBI:137000"/>
        <dbReference type="ChEBI" id="CHEBI:142768"/>
        <dbReference type="EC" id="1.14.17.3"/>
    </reaction>
</comment>
<feature type="binding site" evidence="36">
    <location>
        <position position="104"/>
    </location>
    <ligand>
        <name>Cu(2+)</name>
        <dbReference type="ChEBI" id="CHEBI:29036"/>
        <label>1</label>
        <note>catalytic</note>
    </ligand>
</feature>
<evidence type="ECO:0000256" key="37">
    <source>
        <dbReference type="PIRSR" id="PIRSR600720-3"/>
    </source>
</evidence>
<keyword evidence="19" id="KW-0511">Multifunctional enzyme</keyword>
<feature type="binding site" evidence="36">
    <location>
        <position position="240"/>
    </location>
    <ligand>
        <name>Cu(2+)</name>
        <dbReference type="ChEBI" id="CHEBI:29036"/>
        <label>1</label>
        <note>catalytic</note>
    </ligand>
</feature>
<feature type="domain" description="Copper type II ascorbate-dependent monooxygenase N-terminal" evidence="42">
    <location>
        <begin position="61"/>
        <end position="172"/>
    </location>
</feature>
<comment type="catalytic activity">
    <reaction evidence="32">
        <text>N-(9Z-octadecenoyl)glycine + 2 L-ascorbate + O2 = N-(9Z-octadecenoyl)-(2S)-hydroxyglycine + 2 monodehydro-L-ascorbate radical + H2O</text>
        <dbReference type="Rhea" id="RHEA:58600"/>
        <dbReference type="ChEBI" id="CHEBI:15377"/>
        <dbReference type="ChEBI" id="CHEBI:15379"/>
        <dbReference type="ChEBI" id="CHEBI:38290"/>
        <dbReference type="ChEBI" id="CHEBI:59513"/>
        <dbReference type="ChEBI" id="CHEBI:133992"/>
        <dbReference type="ChEBI" id="CHEBI:142696"/>
    </reaction>
</comment>
<evidence type="ECO:0000313" key="45">
    <source>
        <dbReference type="Proteomes" id="UP000001811"/>
    </source>
</evidence>
<dbReference type="Pfam" id="PF03712">
    <property type="entry name" value="Cu2_monoox_C"/>
    <property type="match status" value="1"/>
</dbReference>
<feature type="repeat" description="NHL" evidence="39">
    <location>
        <begin position="768"/>
        <end position="811"/>
    </location>
</feature>
<dbReference type="Gene3D" id="2.60.120.230">
    <property type="match status" value="1"/>
</dbReference>
<feature type="binding site" evidence="36">
    <location>
        <position position="586"/>
    </location>
    <ligand>
        <name>Ca(2+)</name>
        <dbReference type="ChEBI" id="CHEBI:29108"/>
        <note>structural</note>
    </ligand>
</feature>
<accession>A0A5F9C1Q1</accession>
<keyword evidence="45" id="KW-1185">Reference proteome</keyword>
<keyword evidence="18" id="KW-0456">Lyase</keyword>
<keyword evidence="6 36" id="KW-0479">Metal-binding</keyword>
<dbReference type="SUPFAM" id="SSF101898">
    <property type="entry name" value="NHL repeat"/>
    <property type="match status" value="1"/>
</dbReference>
<keyword evidence="9 36" id="KW-0862">Zinc</keyword>
<comment type="catalytic activity">
    <reaction evidence="28">
        <text>N-decanoylglycine + 2 L-ascorbate + O2 = N-decanoyl-(2S)-hydroxyglycine + 2 monodehydro-L-ascorbate radical + H2O</text>
        <dbReference type="Rhea" id="RHEA:58608"/>
        <dbReference type="ChEBI" id="CHEBI:15377"/>
        <dbReference type="ChEBI" id="CHEBI:15379"/>
        <dbReference type="ChEBI" id="CHEBI:38290"/>
        <dbReference type="ChEBI" id="CHEBI:59513"/>
        <dbReference type="ChEBI" id="CHEBI:142680"/>
        <dbReference type="ChEBI" id="CHEBI:142692"/>
    </reaction>
</comment>
<feature type="binding site" evidence="35">
    <location>
        <position position="653"/>
    </location>
    <ligand>
        <name>a protein</name>
        <dbReference type="ChEBI" id="CHEBI:16541"/>
    </ligand>
    <ligandPart>
        <name>C-terminal Xaa-(2S)-2-hydroxyglycine residue</name>
        <dbReference type="ChEBI" id="CHEBI:142768"/>
    </ligandPart>
</feature>
<evidence type="ECO:0000256" key="3">
    <source>
        <dbReference type="ARBA" id="ARBA00006026"/>
    </source>
</evidence>
<comment type="cofactor">
    <cofactor evidence="36">
        <name>Cu(2+)</name>
        <dbReference type="ChEBI" id="CHEBI:29036"/>
    </cofactor>
    <text evidence="36">Binds 2 Cu(2+) ions per subunit.</text>
</comment>
<evidence type="ECO:0000256" key="39">
    <source>
        <dbReference type="PROSITE-ProRule" id="PRU00504"/>
    </source>
</evidence>
<dbReference type="PANTHER" id="PTHR10680:SF14">
    <property type="entry name" value="PEPTIDYL-GLYCINE ALPHA-AMIDATING MONOOXYGENASE"/>
    <property type="match status" value="1"/>
</dbReference>
<feature type="repeat" description="NHL" evidence="39">
    <location>
        <begin position="619"/>
        <end position="664"/>
    </location>
</feature>
<keyword evidence="5" id="KW-0812">Transmembrane</keyword>
<feature type="disulfide bond" evidence="37">
    <location>
        <begin position="110"/>
        <end position="127"/>
    </location>
</feature>
<keyword evidence="17 38" id="KW-0325">Glycoprotein</keyword>
<evidence type="ECO:0000256" key="25">
    <source>
        <dbReference type="ARBA" id="ARBA00050684"/>
    </source>
</evidence>
<reference evidence="44" key="2">
    <citation type="submission" date="2025-08" db="UniProtKB">
        <authorList>
            <consortium name="Ensembl"/>
        </authorList>
    </citation>
    <scope>IDENTIFICATION</scope>
    <source>
        <strain evidence="44">Thorbecke</strain>
    </source>
</reference>
<dbReference type="CTD" id="5066"/>
<evidence type="ECO:0000256" key="41">
    <source>
        <dbReference type="SAM" id="SignalP"/>
    </source>
</evidence>
<dbReference type="GO" id="GO:0004504">
    <property type="term" value="F:peptidylglycine monooxygenase activity"/>
    <property type="evidence" value="ECO:0007669"/>
    <property type="project" value="UniProtKB-EC"/>
</dbReference>
<keyword evidence="15" id="KW-0472">Membrane</keyword>
<dbReference type="AlphaFoldDB" id="A0A5F9C1Q1"/>
<comment type="catalytic activity">
    <reaction evidence="26">
        <text>N-dodecanoyl-(2S)-hydroxyglycine = dodecanamide + glyoxylate</text>
        <dbReference type="Rhea" id="RHEA:58624"/>
        <dbReference type="ChEBI" id="CHEBI:34726"/>
        <dbReference type="ChEBI" id="CHEBI:36655"/>
        <dbReference type="ChEBI" id="CHEBI:142693"/>
    </reaction>
</comment>
<evidence type="ECO:0000256" key="16">
    <source>
        <dbReference type="ARBA" id="ARBA00023157"/>
    </source>
</evidence>
<keyword evidence="7 41" id="KW-0732">Signal</keyword>
<feature type="disulfide bond" evidence="37">
    <location>
        <begin position="43"/>
        <end position="182"/>
    </location>
</feature>
<feature type="binding site" evidence="35">
    <location>
        <position position="705"/>
    </location>
    <ligand>
        <name>a protein</name>
        <dbReference type="ChEBI" id="CHEBI:16541"/>
    </ligand>
    <ligandPart>
        <name>C-terminal Xaa-(2S)-2-hydroxyglycine residue</name>
        <dbReference type="ChEBI" id="CHEBI:142768"/>
    </ligandPart>
</feature>
<proteinExistence type="inferred from homology"/>
<feature type="binding site" evidence="36">
    <location>
        <position position="786"/>
    </location>
    <ligand>
        <name>Zn(2+)</name>
        <dbReference type="ChEBI" id="CHEBI:29105"/>
        <note>catalytic</note>
    </ligand>
</feature>
<evidence type="ECO:0000256" key="13">
    <source>
        <dbReference type="ARBA" id="ARBA00023008"/>
    </source>
</evidence>
<keyword evidence="11" id="KW-1133">Transmembrane helix</keyword>
<feature type="region of interest" description="Disordered" evidence="40">
    <location>
        <begin position="871"/>
        <end position="907"/>
    </location>
</feature>
<dbReference type="InterPro" id="IPR014784">
    <property type="entry name" value="Cu2_ascorb_mOase-like_C"/>
</dbReference>
<dbReference type="GeneID" id="100352005"/>
<evidence type="ECO:0000256" key="17">
    <source>
        <dbReference type="ARBA" id="ARBA00023180"/>
    </source>
</evidence>
<evidence type="ECO:0000256" key="38">
    <source>
        <dbReference type="PIRSR" id="PIRSR600720-4"/>
    </source>
</evidence>
<dbReference type="InterPro" id="IPR014783">
    <property type="entry name" value="Cu2_ascorb_mOase_CS-2"/>
</dbReference>
<feature type="binding site" evidence="36">
    <location>
        <position position="785"/>
    </location>
    <ligand>
        <name>Zn(2+)</name>
        <dbReference type="ChEBI" id="CHEBI:29105"/>
        <note>catalytic</note>
    </ligand>
</feature>
<evidence type="ECO:0000256" key="8">
    <source>
        <dbReference type="ARBA" id="ARBA00022737"/>
    </source>
</evidence>
<dbReference type="PRINTS" id="PR00790">
    <property type="entry name" value="PAMONOXGNASE"/>
</dbReference>
<feature type="disulfide bond" evidence="37">
    <location>
        <begin position="223"/>
        <end position="330"/>
    </location>
</feature>
<evidence type="ECO:0000256" key="31">
    <source>
        <dbReference type="ARBA" id="ARBA00052059"/>
    </source>
</evidence>
<comment type="catalytic activity">
    <reaction evidence="33">
        <text>N-decanoyl-(2S)-hydroxyglycine = decanamide + glyoxylate</text>
        <dbReference type="Rhea" id="RHEA:58620"/>
        <dbReference type="ChEBI" id="CHEBI:36655"/>
        <dbReference type="ChEBI" id="CHEBI:38833"/>
        <dbReference type="ChEBI" id="CHEBI:142692"/>
    </reaction>
</comment>
<feature type="repeat" description="NHL" evidence="39">
    <location>
        <begin position="672"/>
        <end position="716"/>
    </location>
</feature>
<evidence type="ECO:0000256" key="5">
    <source>
        <dbReference type="ARBA" id="ARBA00022692"/>
    </source>
</evidence>
<reference evidence="44 45" key="1">
    <citation type="journal article" date="2011" name="Nature">
        <title>A high-resolution map of human evolutionary constraint using 29 mammals.</title>
        <authorList>
            <person name="Lindblad-Toh K."/>
            <person name="Garber M."/>
            <person name="Zuk O."/>
            <person name="Lin M.F."/>
            <person name="Parker B.J."/>
            <person name="Washietl S."/>
            <person name="Kheradpour P."/>
            <person name="Ernst J."/>
            <person name="Jordan G."/>
            <person name="Mauceli E."/>
            <person name="Ward L.D."/>
            <person name="Lowe C.B."/>
            <person name="Holloway A.K."/>
            <person name="Clamp M."/>
            <person name="Gnerre S."/>
            <person name="Alfoldi J."/>
            <person name="Beal K."/>
            <person name="Chang J."/>
            <person name="Clawson H."/>
            <person name="Cuff J."/>
            <person name="Di Palma F."/>
            <person name="Fitzgerald S."/>
            <person name="Flicek P."/>
            <person name="Guttman M."/>
            <person name="Hubisz M.J."/>
            <person name="Jaffe D.B."/>
            <person name="Jungreis I."/>
            <person name="Kent W.J."/>
            <person name="Kostka D."/>
            <person name="Lara M."/>
            <person name="Martins A.L."/>
            <person name="Massingham T."/>
            <person name="Moltke I."/>
            <person name="Raney B.J."/>
            <person name="Rasmussen M.D."/>
            <person name="Robinson J."/>
            <person name="Stark A."/>
            <person name="Vilella A.J."/>
            <person name="Wen J."/>
            <person name="Xie X."/>
            <person name="Zody M.C."/>
            <person name="Baldwin J."/>
            <person name="Bloom T."/>
            <person name="Chin C.W."/>
            <person name="Heiman D."/>
            <person name="Nicol R."/>
            <person name="Nusbaum C."/>
            <person name="Young S."/>
            <person name="Wilkinson J."/>
            <person name="Worley K.C."/>
            <person name="Kovar C.L."/>
            <person name="Muzny D.M."/>
            <person name="Gibbs R.A."/>
            <person name="Cree A."/>
            <person name="Dihn H.H."/>
            <person name="Fowler G."/>
            <person name="Jhangiani S."/>
            <person name="Joshi V."/>
            <person name="Lee S."/>
            <person name="Lewis L.R."/>
            <person name="Nazareth L.V."/>
            <person name="Okwuonu G."/>
            <person name="Santibanez J."/>
            <person name="Warren W.C."/>
            <person name="Mardis E.R."/>
            <person name="Weinstock G.M."/>
            <person name="Wilson R.K."/>
            <person name="Delehaunty K."/>
            <person name="Dooling D."/>
            <person name="Fronik C."/>
            <person name="Fulton L."/>
            <person name="Fulton B."/>
            <person name="Graves T."/>
            <person name="Minx P."/>
            <person name="Sodergren E."/>
            <person name="Birney E."/>
            <person name="Margulies E.H."/>
            <person name="Herrero J."/>
            <person name="Green E.D."/>
            <person name="Haussler D."/>
            <person name="Siepel A."/>
            <person name="Goldman N."/>
            <person name="Pollard K.S."/>
            <person name="Pedersen J.S."/>
            <person name="Lander E.S."/>
            <person name="Kellis M."/>
        </authorList>
    </citation>
    <scope>NUCLEOTIDE SEQUENCE [LARGE SCALE GENOMIC DNA]</scope>
    <source>
        <strain evidence="44 45">Thorbecke inbred</strain>
    </source>
</reference>
<evidence type="ECO:0000256" key="30">
    <source>
        <dbReference type="ARBA" id="ARBA00051649"/>
    </source>
</evidence>
<evidence type="ECO:0000256" key="27">
    <source>
        <dbReference type="ARBA" id="ARBA00051186"/>
    </source>
</evidence>
<evidence type="ECO:0000256" key="2">
    <source>
        <dbReference type="ARBA" id="ARBA00004160"/>
    </source>
</evidence>
<feature type="binding site" evidence="36">
    <location>
        <position position="238"/>
    </location>
    <ligand>
        <name>Cu(2+)</name>
        <dbReference type="ChEBI" id="CHEBI:29036"/>
        <label>1</label>
        <note>catalytic</note>
    </ligand>
</feature>
<evidence type="ECO:0000256" key="28">
    <source>
        <dbReference type="ARBA" id="ARBA00051560"/>
    </source>
</evidence>
<name>A0A5F9C1Q1_RABIT</name>
<comment type="catalytic activity">
    <reaction evidence="22">
        <text>N-(9Z,12Z,15Z)-octadecatrienoyl-(2S)-hydroxyglycine = (9Z,12Z,15Z)-octadecatrienamide + glyoxylate</text>
        <dbReference type="Rhea" id="RHEA:58644"/>
        <dbReference type="ChEBI" id="CHEBI:36655"/>
        <dbReference type="ChEBI" id="CHEBI:142684"/>
        <dbReference type="ChEBI" id="CHEBI:142697"/>
    </reaction>
</comment>
<evidence type="ECO:0000256" key="35">
    <source>
        <dbReference type="PIRSR" id="PIRSR600720-1"/>
    </source>
</evidence>
<feature type="binding site" evidence="36">
    <location>
        <position position="519"/>
    </location>
    <ligand>
        <name>Ca(2+)</name>
        <dbReference type="ChEBI" id="CHEBI:29108"/>
        <note>structural</note>
    </ligand>
</feature>
<dbReference type="InterPro" id="IPR036939">
    <property type="entry name" value="Cu2_ascorb_mOase_N_sf"/>
</dbReference>
<evidence type="ECO:0000259" key="43">
    <source>
        <dbReference type="Pfam" id="PF03712"/>
    </source>
</evidence>
<dbReference type="FunFam" id="2.120.10.30:FF:000016">
    <property type="entry name" value="peptidyl-glycine alpha-amidating monooxygenase isoform X1"/>
    <property type="match status" value="1"/>
</dbReference>
<feature type="binding site" evidence="36">
    <location>
        <position position="689"/>
    </location>
    <ligand>
        <name>Zn(2+)</name>
        <dbReference type="ChEBI" id="CHEBI:29105"/>
        <note>catalytic</note>
    </ligand>
</feature>
<dbReference type="RefSeq" id="XP_051709909.1">
    <property type="nucleotide sequence ID" value="XM_051853949.2"/>
</dbReference>
<dbReference type="InterPro" id="IPR008977">
    <property type="entry name" value="PHM/PNGase_F_dom_sf"/>
</dbReference>
<feature type="chain" id="PRO_5023877340" evidence="41">
    <location>
        <begin position="22"/>
        <end position="907"/>
    </location>
</feature>
<evidence type="ECO:0000256" key="36">
    <source>
        <dbReference type="PIRSR" id="PIRSR600720-2"/>
    </source>
</evidence>
<feature type="binding site" evidence="36">
    <location>
        <position position="168"/>
    </location>
    <ligand>
        <name>Cu(2+)</name>
        <dbReference type="ChEBI" id="CHEBI:29036"/>
        <label>1</label>
        <note>catalytic</note>
    </ligand>
</feature>
<protein>
    <submittedName>
        <fullName evidence="44">Peptidylglycine alpha-amidating monooxygenase</fullName>
    </submittedName>
</protein>
<evidence type="ECO:0000256" key="34">
    <source>
        <dbReference type="ARBA" id="ARBA00064777"/>
    </source>
</evidence>
<dbReference type="GeneTree" id="ENSGT00940000156369"/>
<evidence type="ECO:0000256" key="12">
    <source>
        <dbReference type="ARBA" id="ARBA00023002"/>
    </source>
</evidence>
<dbReference type="CDD" id="cd14958">
    <property type="entry name" value="NHL_PAL_like"/>
    <property type="match status" value="1"/>
</dbReference>
<comment type="catalytic activity">
    <reaction evidence="1">
        <text>a [peptide]-C-terminal (2S)-2-hydroxyglycine = a [peptide]-C-terminal amide + glyoxylate</text>
        <dbReference type="Rhea" id="RHEA:20924"/>
        <dbReference type="Rhea" id="RHEA-COMP:13485"/>
        <dbReference type="Rhea" id="RHEA-COMP:15321"/>
        <dbReference type="ChEBI" id="CHEBI:36655"/>
        <dbReference type="ChEBI" id="CHEBI:137001"/>
        <dbReference type="ChEBI" id="CHEBI:142768"/>
        <dbReference type="EC" id="4.3.2.5"/>
    </reaction>
</comment>
<evidence type="ECO:0000256" key="21">
    <source>
        <dbReference type="ARBA" id="ARBA00048431"/>
    </source>
</evidence>
<evidence type="ECO:0000259" key="42">
    <source>
        <dbReference type="Pfam" id="PF01082"/>
    </source>
</evidence>
<evidence type="ECO:0000256" key="23">
    <source>
        <dbReference type="ARBA" id="ARBA00050384"/>
    </source>
</evidence>
<dbReference type="Gene3D" id="2.60.120.310">
    <property type="entry name" value="Copper type II, ascorbate-dependent monooxygenase, N-terminal domain"/>
    <property type="match status" value="1"/>
</dbReference>
<comment type="catalytic activity">
    <reaction evidence="30">
        <text>N-octanoylglycine + 2 L-ascorbate + O2 = N-octanoyl-(2S)-hydroxyglycine + 2 monodehydro-L-ascorbate radical + H2O</text>
        <dbReference type="Rhea" id="RHEA:58612"/>
        <dbReference type="ChEBI" id="CHEBI:15377"/>
        <dbReference type="ChEBI" id="CHEBI:15379"/>
        <dbReference type="ChEBI" id="CHEBI:38290"/>
        <dbReference type="ChEBI" id="CHEBI:59513"/>
        <dbReference type="ChEBI" id="CHEBI:142681"/>
        <dbReference type="ChEBI" id="CHEBI:142691"/>
    </reaction>
</comment>
<dbReference type="InterPro" id="IPR011042">
    <property type="entry name" value="6-blade_b-propeller_TolB-like"/>
</dbReference>
<dbReference type="EMBL" id="AAGW02043722">
    <property type="status" value="NOT_ANNOTATED_CDS"/>
    <property type="molecule type" value="Genomic_DNA"/>
</dbReference>
<evidence type="ECO:0000256" key="7">
    <source>
        <dbReference type="ARBA" id="ARBA00022729"/>
    </source>
</evidence>
<dbReference type="EMBL" id="AAGW02043720">
    <property type="status" value="NOT_ANNOTATED_CDS"/>
    <property type="molecule type" value="Genomic_DNA"/>
</dbReference>
<evidence type="ECO:0000256" key="26">
    <source>
        <dbReference type="ARBA" id="ARBA00050949"/>
    </source>
</evidence>
<dbReference type="EMBL" id="AAGW02043718">
    <property type="status" value="NOT_ANNOTATED_CDS"/>
    <property type="molecule type" value="Genomic_DNA"/>
</dbReference>
<dbReference type="SUPFAM" id="SSF49742">
    <property type="entry name" value="PHM/PNGase F"/>
    <property type="match status" value="2"/>
</dbReference>
<dbReference type="GO" id="GO:0005576">
    <property type="term" value="C:extracellular region"/>
    <property type="evidence" value="ECO:0007669"/>
    <property type="project" value="TreeGrafter"/>
</dbReference>
<feature type="signal peptide" evidence="41">
    <location>
        <begin position="1"/>
        <end position="21"/>
    </location>
</feature>
<dbReference type="GO" id="GO:0030658">
    <property type="term" value="C:transport vesicle membrane"/>
    <property type="evidence" value="ECO:0007669"/>
    <property type="project" value="UniProtKB-SubCell"/>
</dbReference>
<feature type="binding site" evidence="35">
    <location>
        <position position="532"/>
    </location>
    <ligand>
        <name>a protein</name>
        <dbReference type="ChEBI" id="CHEBI:16541"/>
    </ligand>
    <ligandPart>
        <name>C-terminal Xaa-(2S)-2-hydroxyglycine residue</name>
        <dbReference type="ChEBI" id="CHEBI:142768"/>
    </ligandPart>
</feature>
<evidence type="ECO:0000256" key="20">
    <source>
        <dbReference type="ARBA" id="ARBA00023329"/>
    </source>
</evidence>
<keyword evidence="14" id="KW-0503">Monooxygenase</keyword>
<comment type="catalytic activity">
    <reaction evidence="27">
        <text>N-(9Z-octadecenoyl)-(2S)-hydroxyglycine = (9Z)-octadecenamide + glyoxylate</text>
        <dbReference type="Rhea" id="RHEA:58636"/>
        <dbReference type="ChEBI" id="CHEBI:36655"/>
        <dbReference type="ChEBI" id="CHEBI:116314"/>
        <dbReference type="ChEBI" id="CHEBI:142696"/>
    </reaction>
</comment>
<evidence type="ECO:0000256" key="19">
    <source>
        <dbReference type="ARBA" id="ARBA00023268"/>
    </source>
</evidence>
<feature type="domain" description="Copper type II ascorbate-dependent monooxygenase C-terminal" evidence="43">
    <location>
        <begin position="197"/>
        <end position="341"/>
    </location>
</feature>
<evidence type="ECO:0000256" key="6">
    <source>
        <dbReference type="ARBA" id="ARBA00022723"/>
    </source>
</evidence>
<evidence type="ECO:0000313" key="44">
    <source>
        <dbReference type="Ensembl" id="ENSOCUP00000027522.1"/>
    </source>
</evidence>
<dbReference type="FunFam" id="2.60.120.230:FF:000002">
    <property type="entry name" value="Peptidyl-glycine alpha-amidating monooxygenase B"/>
    <property type="match status" value="1"/>
</dbReference>
<dbReference type="PROSITE" id="PS51125">
    <property type="entry name" value="NHL"/>
    <property type="match status" value="4"/>
</dbReference>
<comment type="similarity">
    <text evidence="4">In the N-terminal section; belongs to the copper type II ascorbate-dependent monooxygenase family.</text>
</comment>
<keyword evidence="36" id="KW-0106">Calcium</keyword>
<dbReference type="PROSITE" id="PS00084">
    <property type="entry name" value="CU2_MONOOXYGENASE_1"/>
    <property type="match status" value="1"/>
</dbReference>
<feature type="disulfide bond" evidence="37">
    <location>
        <begin position="77"/>
        <end position="122"/>
    </location>
</feature>
<comment type="catalytic activity">
    <reaction evidence="31">
        <text>N-octanoyl-(2S)-hydroxyglycine = octanamide + glyoxylate</text>
        <dbReference type="Rhea" id="RHEA:58616"/>
        <dbReference type="ChEBI" id="CHEBI:36655"/>
        <dbReference type="ChEBI" id="CHEBI:142682"/>
        <dbReference type="ChEBI" id="CHEBI:142691"/>
    </reaction>
</comment>
<evidence type="ECO:0000256" key="14">
    <source>
        <dbReference type="ARBA" id="ARBA00023033"/>
    </source>
</evidence>
<dbReference type="InterPro" id="IPR020611">
    <property type="entry name" value="Cu2_ascorb_mOase_CS-1"/>
</dbReference>
<comment type="cofactor">
    <cofactor evidence="36">
        <name>Zn(2+)</name>
        <dbReference type="ChEBI" id="CHEBI:29105"/>
    </cofactor>
    <text evidence="36">Binds one Zn(2+) ion per subunit.</text>
</comment>
<comment type="subunit">
    <text evidence="34">Monomer. Interacts with RASSF9.</text>
</comment>
<gene>
    <name evidence="44" type="primary">PAM</name>
</gene>